<evidence type="ECO:0000313" key="2">
    <source>
        <dbReference type="EMBL" id="WOK93004.1"/>
    </source>
</evidence>
<gene>
    <name evidence="2" type="ORF">Cni_G01696</name>
</gene>
<name>A0AAQ3JMY2_9LILI</name>
<reference evidence="2 3" key="1">
    <citation type="submission" date="2023-10" db="EMBL/GenBank/DDBJ databases">
        <title>Chromosome-scale genome assembly provides insights into flower coloration mechanisms of Canna indica.</title>
        <authorList>
            <person name="Li C."/>
        </authorList>
    </citation>
    <scope>NUCLEOTIDE SEQUENCE [LARGE SCALE GENOMIC DNA]</scope>
    <source>
        <tissue evidence="2">Flower</tissue>
    </source>
</reference>
<keyword evidence="3" id="KW-1185">Reference proteome</keyword>
<accession>A0AAQ3JMY2</accession>
<feature type="compositionally biased region" description="Low complexity" evidence="1">
    <location>
        <begin position="52"/>
        <end position="65"/>
    </location>
</feature>
<sequence>MPDKKHDKGFCYRLFCCICNIIEDAAYEEYPEKKIVCGPPAKTKKEEDNKVATSESKTTTSEASTGPSADVSVKLILTVKDISLTKPATITAENGGITLEAKPAPGPIANLINSSA</sequence>
<organism evidence="2 3">
    <name type="scientific">Canna indica</name>
    <name type="common">Indian-shot</name>
    <dbReference type="NCBI Taxonomy" id="4628"/>
    <lineage>
        <taxon>Eukaryota</taxon>
        <taxon>Viridiplantae</taxon>
        <taxon>Streptophyta</taxon>
        <taxon>Embryophyta</taxon>
        <taxon>Tracheophyta</taxon>
        <taxon>Spermatophyta</taxon>
        <taxon>Magnoliopsida</taxon>
        <taxon>Liliopsida</taxon>
        <taxon>Zingiberales</taxon>
        <taxon>Cannaceae</taxon>
        <taxon>Canna</taxon>
    </lineage>
</organism>
<proteinExistence type="predicted"/>
<dbReference type="Proteomes" id="UP001327560">
    <property type="component" value="Chromosome 1"/>
</dbReference>
<evidence type="ECO:0000256" key="1">
    <source>
        <dbReference type="SAM" id="MobiDB-lite"/>
    </source>
</evidence>
<dbReference type="EMBL" id="CP136890">
    <property type="protein sequence ID" value="WOK93004.1"/>
    <property type="molecule type" value="Genomic_DNA"/>
</dbReference>
<protein>
    <submittedName>
        <fullName evidence="2">Uncharacterized protein</fullName>
    </submittedName>
</protein>
<feature type="region of interest" description="Disordered" evidence="1">
    <location>
        <begin position="38"/>
        <end position="67"/>
    </location>
</feature>
<dbReference type="AlphaFoldDB" id="A0AAQ3JMY2"/>
<evidence type="ECO:0000313" key="3">
    <source>
        <dbReference type="Proteomes" id="UP001327560"/>
    </source>
</evidence>